<organism evidence="1 2">
    <name type="scientific">Oryzihumus leptocrescens</name>
    <dbReference type="NCBI Taxonomy" id="297536"/>
    <lineage>
        <taxon>Bacteria</taxon>
        <taxon>Bacillati</taxon>
        <taxon>Actinomycetota</taxon>
        <taxon>Actinomycetes</taxon>
        <taxon>Micrococcales</taxon>
        <taxon>Intrasporangiaceae</taxon>
        <taxon>Oryzihumus</taxon>
    </lineage>
</organism>
<name>A0A542ZEQ2_9MICO</name>
<dbReference type="Proteomes" id="UP000319514">
    <property type="component" value="Unassembled WGS sequence"/>
</dbReference>
<dbReference type="EMBL" id="VFOQ01000001">
    <property type="protein sequence ID" value="TQL58823.1"/>
    <property type="molecule type" value="Genomic_DNA"/>
</dbReference>
<evidence type="ECO:0000313" key="2">
    <source>
        <dbReference type="Proteomes" id="UP000319514"/>
    </source>
</evidence>
<comment type="caution">
    <text evidence="1">The sequence shown here is derived from an EMBL/GenBank/DDBJ whole genome shotgun (WGS) entry which is preliminary data.</text>
</comment>
<gene>
    <name evidence="1" type="ORF">FB474_0162</name>
</gene>
<reference evidence="1 2" key="1">
    <citation type="submission" date="2019-06" db="EMBL/GenBank/DDBJ databases">
        <title>Sequencing the genomes of 1000 actinobacteria strains.</title>
        <authorList>
            <person name="Klenk H.-P."/>
        </authorList>
    </citation>
    <scope>NUCLEOTIDE SEQUENCE [LARGE SCALE GENOMIC DNA]</scope>
    <source>
        <strain evidence="1 2">DSM 18082</strain>
    </source>
</reference>
<accession>A0A542ZEQ2</accession>
<proteinExistence type="predicted"/>
<sequence length="60" mass="6351">MHQCVTPLRSRLPGPSAYPASAVELVAQSLVDGTISLAELDMMSDEEALLTVATRRALPA</sequence>
<protein>
    <submittedName>
        <fullName evidence="1">Uncharacterized protein</fullName>
    </submittedName>
</protein>
<dbReference type="AlphaFoldDB" id="A0A542ZEQ2"/>
<keyword evidence="2" id="KW-1185">Reference proteome</keyword>
<evidence type="ECO:0000313" key="1">
    <source>
        <dbReference type="EMBL" id="TQL58823.1"/>
    </source>
</evidence>